<protein>
    <submittedName>
        <fullName evidence="1">Uncharacterized protein</fullName>
    </submittedName>
</protein>
<dbReference type="PATRIC" id="fig|1286094.4.peg.6681"/>
<accession>S3Z8Z7</accession>
<proteinExistence type="predicted"/>
<evidence type="ECO:0000313" key="2">
    <source>
        <dbReference type="Proteomes" id="UP000014629"/>
    </source>
</evidence>
<evidence type="ECO:0000313" key="1">
    <source>
        <dbReference type="EMBL" id="EPH40176.1"/>
    </source>
</evidence>
<gene>
    <name evidence="1" type="ORF">STRAU_6760</name>
</gene>
<dbReference type="Proteomes" id="UP000014629">
    <property type="component" value="Unassembled WGS sequence"/>
</dbReference>
<comment type="caution">
    <text evidence="1">The sequence shown here is derived from an EMBL/GenBank/DDBJ whole genome shotgun (WGS) entry which is preliminary data.</text>
</comment>
<keyword evidence="2" id="KW-1185">Reference proteome</keyword>
<reference evidence="1 2" key="1">
    <citation type="submission" date="2013-02" db="EMBL/GenBank/DDBJ databases">
        <title>Draft Genome Sequence of Streptomyces aurantiacus, Which Produces Setomimycin.</title>
        <authorList>
            <person name="Gruening B.A."/>
            <person name="Praeg A."/>
            <person name="Erxleben A."/>
            <person name="Guenther S."/>
            <person name="Mueller M."/>
        </authorList>
    </citation>
    <scope>NUCLEOTIDE SEQUENCE [LARGE SCALE GENOMIC DNA]</scope>
    <source>
        <strain evidence="1 2">JA 4570</strain>
    </source>
</reference>
<name>S3Z8Z7_9ACTN</name>
<sequence>MLSRPPQRSHSARISSFTSSAVRADRRLSEAGFVAIL</sequence>
<dbReference type="AlphaFoldDB" id="S3Z8Z7"/>
<organism evidence="1 2">
    <name type="scientific">Streptomyces aurantiacus JA 4570</name>
    <dbReference type="NCBI Taxonomy" id="1286094"/>
    <lineage>
        <taxon>Bacteria</taxon>
        <taxon>Bacillati</taxon>
        <taxon>Actinomycetota</taxon>
        <taxon>Actinomycetes</taxon>
        <taxon>Kitasatosporales</taxon>
        <taxon>Streptomycetaceae</taxon>
        <taxon>Streptomyces</taxon>
        <taxon>Streptomyces aurantiacus group</taxon>
    </lineage>
</organism>
<dbReference type="EMBL" id="AOPZ01000439">
    <property type="protein sequence ID" value="EPH40176.1"/>
    <property type="molecule type" value="Genomic_DNA"/>
</dbReference>